<evidence type="ECO:0000256" key="1">
    <source>
        <dbReference type="SAM" id="MobiDB-lite"/>
    </source>
</evidence>
<evidence type="ECO:0000313" key="2">
    <source>
        <dbReference type="EMBL" id="ETH31317.1"/>
    </source>
</evidence>
<sequence>MVSCITLSDRTRHGAPRRLEAGPARASARDAARAGRAAAWRNAPPRAVWRGNGVLVCSAGFGARISRTRGHLVRGQQHGPACEIERVDGAQAMRRPRRATLRPPTGGPGGKRGAAGRSCGVHDRR</sequence>
<reference evidence="2 3" key="1">
    <citation type="journal article" date="2013" name="Genome Announc.">
        <title>Genome Sequences of 28 Bordetella pertussis U.S. Outbreak Strains Dating from 2010 to 2012.</title>
        <authorList>
            <person name="Harvill E.T."/>
            <person name="Goodfield L.L."/>
            <person name="Ivanov Y."/>
            <person name="Meyer J.A."/>
            <person name="Newth C."/>
            <person name="Cassiday P."/>
            <person name="Tondella M.L."/>
            <person name="Liao P."/>
            <person name="Zimmerman J."/>
            <person name="Meert K."/>
            <person name="Wessel D."/>
            <person name="Berger J."/>
            <person name="Dean J.M."/>
            <person name="Holubkov R."/>
            <person name="Burr J."/>
            <person name="Liu T."/>
            <person name="Brinkac L."/>
            <person name="Kim M."/>
            <person name="Losada L."/>
        </authorList>
    </citation>
    <scope>NUCLEOTIDE SEQUENCE [LARGE SCALE GENOMIC DNA]</scope>
    <source>
        <strain evidence="2 3">CHLA-26</strain>
    </source>
</reference>
<dbReference type="AlphaFoldDB" id="A0AAI9NF47"/>
<proteinExistence type="predicted"/>
<evidence type="ECO:0000313" key="3">
    <source>
        <dbReference type="Proteomes" id="UP000018679"/>
    </source>
</evidence>
<feature type="region of interest" description="Disordered" evidence="1">
    <location>
        <begin position="93"/>
        <end position="125"/>
    </location>
</feature>
<name>A0AAI9NF47_BORPT</name>
<organism evidence="2 3">
    <name type="scientific">Bordetella pertussis CHLA-26</name>
    <dbReference type="NCBI Taxonomy" id="1331284"/>
    <lineage>
        <taxon>Bacteria</taxon>
        <taxon>Pseudomonadati</taxon>
        <taxon>Pseudomonadota</taxon>
        <taxon>Betaproteobacteria</taxon>
        <taxon>Burkholderiales</taxon>
        <taxon>Alcaligenaceae</taxon>
        <taxon>Bordetella</taxon>
    </lineage>
</organism>
<protein>
    <submittedName>
        <fullName evidence="2">Uncharacterized protein</fullName>
    </submittedName>
</protein>
<accession>A0AAI9NF47</accession>
<dbReference type="EMBL" id="AXSB02000019">
    <property type="protein sequence ID" value="ETH31317.1"/>
    <property type="molecule type" value="Genomic_DNA"/>
</dbReference>
<gene>
    <name evidence="2" type="ORF">L566_1601</name>
</gene>
<dbReference type="Proteomes" id="UP000018679">
    <property type="component" value="Unassembled WGS sequence"/>
</dbReference>
<comment type="caution">
    <text evidence="2">The sequence shown here is derived from an EMBL/GenBank/DDBJ whole genome shotgun (WGS) entry which is preliminary data.</text>
</comment>